<reference evidence="3" key="1">
    <citation type="journal article" date="2019" name="Int. J. Syst. Evol. Microbiol.">
        <title>The Global Catalogue of Microorganisms (GCM) 10K type strain sequencing project: providing services to taxonomists for standard genome sequencing and annotation.</title>
        <authorList>
            <consortium name="The Broad Institute Genomics Platform"/>
            <consortium name="The Broad Institute Genome Sequencing Center for Infectious Disease"/>
            <person name="Wu L."/>
            <person name="Ma J."/>
        </authorList>
    </citation>
    <scope>NUCLEOTIDE SEQUENCE [LARGE SCALE GENOMIC DNA]</scope>
    <source>
        <strain evidence="3">KCTC 23299</strain>
    </source>
</reference>
<name>A0ABW6A4A1_9BACT</name>
<dbReference type="SUPFAM" id="SSF54593">
    <property type="entry name" value="Glyoxalase/Bleomycin resistance protein/Dihydroxybiphenyl dioxygenase"/>
    <property type="match status" value="1"/>
</dbReference>
<dbReference type="Gene3D" id="3.10.180.10">
    <property type="entry name" value="2,3-Dihydroxybiphenyl 1,2-Dioxygenase, domain 1"/>
    <property type="match status" value="1"/>
</dbReference>
<keyword evidence="3" id="KW-1185">Reference proteome</keyword>
<dbReference type="PANTHER" id="PTHR33993:SF2">
    <property type="entry name" value="VOC DOMAIN-CONTAINING PROTEIN"/>
    <property type="match status" value="1"/>
</dbReference>
<evidence type="ECO:0000313" key="3">
    <source>
        <dbReference type="Proteomes" id="UP001597511"/>
    </source>
</evidence>
<dbReference type="InterPro" id="IPR037523">
    <property type="entry name" value="VOC_core"/>
</dbReference>
<comment type="caution">
    <text evidence="2">The sequence shown here is derived from an EMBL/GenBank/DDBJ whole genome shotgun (WGS) entry which is preliminary data.</text>
</comment>
<dbReference type="Pfam" id="PF00903">
    <property type="entry name" value="Glyoxalase"/>
    <property type="match status" value="1"/>
</dbReference>
<organism evidence="2 3">
    <name type="scientific">Terrimonas rubra</name>
    <dbReference type="NCBI Taxonomy" id="1035890"/>
    <lineage>
        <taxon>Bacteria</taxon>
        <taxon>Pseudomonadati</taxon>
        <taxon>Bacteroidota</taxon>
        <taxon>Chitinophagia</taxon>
        <taxon>Chitinophagales</taxon>
        <taxon>Chitinophagaceae</taxon>
        <taxon>Terrimonas</taxon>
    </lineage>
</organism>
<dbReference type="Proteomes" id="UP001597511">
    <property type="component" value="Unassembled WGS sequence"/>
</dbReference>
<dbReference type="InterPro" id="IPR004360">
    <property type="entry name" value="Glyas_Fos-R_dOase_dom"/>
</dbReference>
<dbReference type="RefSeq" id="WP_386098080.1">
    <property type="nucleotide sequence ID" value="NZ_JBHUOZ010000003.1"/>
</dbReference>
<dbReference type="EMBL" id="JBHUOZ010000003">
    <property type="protein sequence ID" value="MFD2920144.1"/>
    <property type="molecule type" value="Genomic_DNA"/>
</dbReference>
<feature type="domain" description="VOC" evidence="1">
    <location>
        <begin position="8"/>
        <end position="128"/>
    </location>
</feature>
<evidence type="ECO:0000313" key="2">
    <source>
        <dbReference type="EMBL" id="MFD2920144.1"/>
    </source>
</evidence>
<dbReference type="InterPro" id="IPR052164">
    <property type="entry name" value="Anthracycline_SecMetBiosynth"/>
</dbReference>
<sequence>MENKKMNPVGWFEIYVNDMDRATGFYEKVLNIKLQDMPMPGDQSLQMRAFPGEMDNAGASGTLVKMEGANVGAGGTMIYFVCEDCAVEESRVVAAGGKICQPKMSIGEYGFCSIVSDTEGNAIGLHSMK</sequence>
<dbReference type="InterPro" id="IPR029068">
    <property type="entry name" value="Glyas_Bleomycin-R_OHBP_Dase"/>
</dbReference>
<gene>
    <name evidence="2" type="ORF">ACFS6H_10515</name>
</gene>
<dbReference type="CDD" id="cd07247">
    <property type="entry name" value="SgaA_N_like"/>
    <property type="match status" value="1"/>
</dbReference>
<dbReference type="PROSITE" id="PS51819">
    <property type="entry name" value="VOC"/>
    <property type="match status" value="1"/>
</dbReference>
<evidence type="ECO:0000259" key="1">
    <source>
        <dbReference type="PROSITE" id="PS51819"/>
    </source>
</evidence>
<protein>
    <submittedName>
        <fullName evidence="2">VOC family protein</fullName>
    </submittedName>
</protein>
<dbReference type="PANTHER" id="PTHR33993">
    <property type="entry name" value="GLYOXALASE-RELATED"/>
    <property type="match status" value="1"/>
</dbReference>
<accession>A0ABW6A4A1</accession>
<proteinExistence type="predicted"/>